<evidence type="ECO:0000256" key="1">
    <source>
        <dbReference type="ARBA" id="ARBA00004401"/>
    </source>
</evidence>
<dbReference type="CDD" id="cd06530">
    <property type="entry name" value="S26_SPase_I"/>
    <property type="match status" value="1"/>
</dbReference>
<dbReference type="NCBIfam" id="TIGR02227">
    <property type="entry name" value="sigpep_I_bact"/>
    <property type="match status" value="1"/>
</dbReference>
<dbReference type="Proteomes" id="UP000095256">
    <property type="component" value="Unassembled WGS sequence"/>
</dbReference>
<dbReference type="GO" id="GO:0004252">
    <property type="term" value="F:serine-type endopeptidase activity"/>
    <property type="evidence" value="ECO:0007669"/>
    <property type="project" value="InterPro"/>
</dbReference>
<keyword evidence="3" id="KW-0378">Hydrolase</keyword>
<comment type="catalytic activity">
    <reaction evidence="3">
        <text>Cleavage of hydrophobic, N-terminal signal or leader sequences from secreted and periplasmic proteins.</text>
        <dbReference type="EC" id="3.4.21.89"/>
    </reaction>
</comment>
<dbReference type="EMBL" id="MIEK01000081">
    <property type="protein sequence ID" value="OEH80795.1"/>
    <property type="molecule type" value="Genomic_DNA"/>
</dbReference>
<organism evidence="5 6">
    <name type="scientific">Enterococcus rivorum</name>
    <dbReference type="NCBI Taxonomy" id="762845"/>
    <lineage>
        <taxon>Bacteria</taxon>
        <taxon>Bacillati</taxon>
        <taxon>Bacillota</taxon>
        <taxon>Bacilli</taxon>
        <taxon>Lactobacillales</taxon>
        <taxon>Enterococcaceae</taxon>
        <taxon>Enterococcus</taxon>
    </lineage>
</organism>
<dbReference type="Gene3D" id="2.10.109.10">
    <property type="entry name" value="Umud Fragment, subunit A"/>
    <property type="match status" value="1"/>
</dbReference>
<sequence>MMPTLSEKDLVFVNRLGPKKRFKLVYIRLPNGAGTCVRRIVGLPGEQIEYLQDQLYVNHQKKEETFILDEKRQADSNGIFYTENFTMNQQFNEVTIPTGKYLVMGDNRPYATDSRYYGFVGEKEIIGTVEMRVLPLHKMEQY</sequence>
<dbReference type="Pfam" id="PF10502">
    <property type="entry name" value="Peptidase_S26"/>
    <property type="match status" value="1"/>
</dbReference>
<dbReference type="InterPro" id="IPR019533">
    <property type="entry name" value="Peptidase_S26"/>
</dbReference>
<dbReference type="AlphaFoldDB" id="A0A1E5KSD2"/>
<dbReference type="STRING" id="762845.BCR26_06890"/>
<accession>A0A1E5KSD2</accession>
<dbReference type="PANTHER" id="PTHR43390:SF1">
    <property type="entry name" value="CHLOROPLAST PROCESSING PEPTIDASE"/>
    <property type="match status" value="1"/>
</dbReference>
<reference evidence="5 6" key="1">
    <citation type="submission" date="2016-09" db="EMBL/GenBank/DDBJ databases">
        <authorList>
            <person name="Capua I."/>
            <person name="De Benedictis P."/>
            <person name="Joannis T."/>
            <person name="Lombin L.H."/>
            <person name="Cattoli G."/>
        </authorList>
    </citation>
    <scope>NUCLEOTIDE SEQUENCE [LARGE SCALE GENOMIC DNA]</scope>
    <source>
        <strain evidence="5 6">LMG 25899</strain>
    </source>
</reference>
<keyword evidence="3" id="KW-0645">Protease</keyword>
<evidence type="ECO:0000259" key="4">
    <source>
        <dbReference type="Pfam" id="PF10502"/>
    </source>
</evidence>
<evidence type="ECO:0000256" key="3">
    <source>
        <dbReference type="RuleBase" id="RU362042"/>
    </source>
</evidence>
<protein>
    <recommendedName>
        <fullName evidence="3">Signal peptidase I</fullName>
        <ecNumber evidence="3">3.4.21.89</ecNumber>
    </recommendedName>
</protein>
<keyword evidence="6" id="KW-1185">Reference proteome</keyword>
<comment type="subcellular location">
    <subcellularLocation>
        <location evidence="1">Cell membrane</location>
        <topology evidence="1">Single-pass type II membrane protein</topology>
    </subcellularLocation>
    <subcellularLocation>
        <location evidence="3">Membrane</location>
        <topology evidence="3">Single-pass type II membrane protein</topology>
    </subcellularLocation>
</comment>
<dbReference type="GO" id="GO:0005886">
    <property type="term" value="C:plasma membrane"/>
    <property type="evidence" value="ECO:0007669"/>
    <property type="project" value="UniProtKB-SubCell"/>
</dbReference>
<dbReference type="EC" id="3.4.21.89" evidence="3"/>
<feature type="domain" description="Peptidase S26" evidence="4">
    <location>
        <begin position="1"/>
        <end position="133"/>
    </location>
</feature>
<dbReference type="SUPFAM" id="SSF51306">
    <property type="entry name" value="LexA/Signal peptidase"/>
    <property type="match status" value="1"/>
</dbReference>
<dbReference type="GO" id="GO:0009003">
    <property type="term" value="F:signal peptidase activity"/>
    <property type="evidence" value="ECO:0007669"/>
    <property type="project" value="UniProtKB-EC"/>
</dbReference>
<evidence type="ECO:0000256" key="2">
    <source>
        <dbReference type="ARBA" id="ARBA00009370"/>
    </source>
</evidence>
<gene>
    <name evidence="5" type="ORF">BCR26_06890</name>
</gene>
<evidence type="ECO:0000313" key="5">
    <source>
        <dbReference type="EMBL" id="OEH80795.1"/>
    </source>
</evidence>
<dbReference type="GO" id="GO:0006465">
    <property type="term" value="P:signal peptide processing"/>
    <property type="evidence" value="ECO:0007669"/>
    <property type="project" value="InterPro"/>
</dbReference>
<name>A0A1E5KSD2_9ENTE</name>
<dbReference type="InterPro" id="IPR036286">
    <property type="entry name" value="LexA/Signal_pep-like_sf"/>
</dbReference>
<dbReference type="PANTHER" id="PTHR43390">
    <property type="entry name" value="SIGNAL PEPTIDASE I"/>
    <property type="match status" value="1"/>
</dbReference>
<comment type="caution">
    <text evidence="5">The sequence shown here is derived from an EMBL/GenBank/DDBJ whole genome shotgun (WGS) entry which is preliminary data.</text>
</comment>
<dbReference type="PRINTS" id="PR00727">
    <property type="entry name" value="LEADERPTASE"/>
</dbReference>
<proteinExistence type="inferred from homology"/>
<dbReference type="InterPro" id="IPR000223">
    <property type="entry name" value="Pept_S26A_signal_pept_1"/>
</dbReference>
<evidence type="ECO:0000313" key="6">
    <source>
        <dbReference type="Proteomes" id="UP000095256"/>
    </source>
</evidence>
<comment type="similarity">
    <text evidence="2 3">Belongs to the peptidase S26 family.</text>
</comment>